<evidence type="ECO:0000256" key="2">
    <source>
        <dbReference type="ARBA" id="ARBA00022737"/>
    </source>
</evidence>
<name>A0A4Q7X9I7_9ACTN</name>
<evidence type="ECO:0000313" key="6">
    <source>
        <dbReference type="EMBL" id="RZU19724.1"/>
    </source>
</evidence>
<evidence type="ECO:0000256" key="4">
    <source>
        <dbReference type="ARBA" id="ARBA00023098"/>
    </source>
</evidence>
<evidence type="ECO:0000256" key="3">
    <source>
        <dbReference type="ARBA" id="ARBA00022801"/>
    </source>
</evidence>
<dbReference type="CDD" id="cd09104">
    <property type="entry name" value="PLDc_vPLD1_2_like_1"/>
    <property type="match status" value="1"/>
</dbReference>
<dbReference type="SMART" id="SM00155">
    <property type="entry name" value="PLDc"/>
    <property type="match status" value="2"/>
</dbReference>
<dbReference type="InterPro" id="IPR015679">
    <property type="entry name" value="PLipase_D_fam"/>
</dbReference>
<protein>
    <submittedName>
        <fullName evidence="6">Phosphatidylserine/phosphatidylglycerophosphate/ cardiolipin synthase-like enzyme</fullName>
    </submittedName>
</protein>
<dbReference type="RefSeq" id="WP_130441797.1">
    <property type="nucleotide sequence ID" value="NZ_SHKR01000011.1"/>
</dbReference>
<dbReference type="SUPFAM" id="SSF56024">
    <property type="entry name" value="Phospholipase D/nuclease"/>
    <property type="match status" value="2"/>
</dbReference>
<accession>A0A4Q7X9I7</accession>
<keyword evidence="3" id="KW-0378">Hydrolase</keyword>
<feature type="domain" description="PLD phosphodiesterase" evidence="5">
    <location>
        <begin position="132"/>
        <end position="165"/>
    </location>
</feature>
<keyword evidence="4" id="KW-0443">Lipid metabolism</keyword>
<dbReference type="InterPro" id="IPR001736">
    <property type="entry name" value="PLipase_D/transphosphatidylase"/>
</dbReference>
<comment type="caution">
    <text evidence="6">The sequence shown here is derived from an EMBL/GenBank/DDBJ whole genome shotgun (WGS) entry which is preliminary data.</text>
</comment>
<dbReference type="PANTHER" id="PTHR18896:SF76">
    <property type="entry name" value="PHOSPHOLIPASE"/>
    <property type="match status" value="1"/>
</dbReference>
<feature type="domain" description="PLD phosphodiesterase" evidence="5">
    <location>
        <begin position="369"/>
        <end position="396"/>
    </location>
</feature>
<evidence type="ECO:0000256" key="1">
    <source>
        <dbReference type="ARBA" id="ARBA00000798"/>
    </source>
</evidence>
<dbReference type="AlphaFoldDB" id="A0A4Q7X9I7"/>
<dbReference type="CDD" id="cd09105">
    <property type="entry name" value="PLDc_vPLD1_2_like_2"/>
    <property type="match status" value="1"/>
</dbReference>
<evidence type="ECO:0000313" key="7">
    <source>
        <dbReference type="Proteomes" id="UP000292027"/>
    </source>
</evidence>
<comment type="catalytic activity">
    <reaction evidence="1">
        <text>a 1,2-diacyl-sn-glycero-3-phosphocholine + H2O = a 1,2-diacyl-sn-glycero-3-phosphate + choline + H(+)</text>
        <dbReference type="Rhea" id="RHEA:14445"/>
        <dbReference type="ChEBI" id="CHEBI:15354"/>
        <dbReference type="ChEBI" id="CHEBI:15377"/>
        <dbReference type="ChEBI" id="CHEBI:15378"/>
        <dbReference type="ChEBI" id="CHEBI:57643"/>
        <dbReference type="ChEBI" id="CHEBI:58608"/>
        <dbReference type="EC" id="3.1.4.4"/>
    </reaction>
</comment>
<dbReference type="GO" id="GO:0004630">
    <property type="term" value="F:phospholipase D activity"/>
    <property type="evidence" value="ECO:0007669"/>
    <property type="project" value="TreeGrafter"/>
</dbReference>
<evidence type="ECO:0000259" key="5">
    <source>
        <dbReference type="PROSITE" id="PS50035"/>
    </source>
</evidence>
<dbReference type="OrthoDB" id="8828485at2"/>
<dbReference type="Pfam" id="PF13091">
    <property type="entry name" value="PLDc_2"/>
    <property type="match status" value="1"/>
</dbReference>
<dbReference type="InterPro" id="IPR025202">
    <property type="entry name" value="PLD-like_dom"/>
</dbReference>
<dbReference type="Gene3D" id="3.30.870.10">
    <property type="entry name" value="Endonuclease Chain A"/>
    <property type="match status" value="2"/>
</dbReference>
<reference evidence="6 7" key="1">
    <citation type="journal article" date="2015" name="Stand. Genomic Sci.">
        <title>Genomic Encyclopedia of Bacterial and Archaeal Type Strains, Phase III: the genomes of soil and plant-associated and newly described type strains.</title>
        <authorList>
            <person name="Whitman W.B."/>
            <person name="Woyke T."/>
            <person name="Klenk H.P."/>
            <person name="Zhou Y."/>
            <person name="Lilburn T.G."/>
            <person name="Beck B.J."/>
            <person name="De Vos P."/>
            <person name="Vandamme P."/>
            <person name="Eisen J.A."/>
            <person name="Garrity G."/>
            <person name="Hugenholtz P."/>
            <person name="Kyrpides N.C."/>
        </authorList>
    </citation>
    <scope>NUCLEOTIDE SEQUENCE [LARGE SCALE GENOMIC DNA]</scope>
    <source>
        <strain evidence="6 7">VKM Ac-2540</strain>
    </source>
</reference>
<dbReference type="GO" id="GO:0009395">
    <property type="term" value="P:phospholipid catabolic process"/>
    <property type="evidence" value="ECO:0007669"/>
    <property type="project" value="TreeGrafter"/>
</dbReference>
<keyword evidence="2" id="KW-0677">Repeat</keyword>
<dbReference type="PANTHER" id="PTHR18896">
    <property type="entry name" value="PHOSPHOLIPASE D"/>
    <property type="match status" value="1"/>
</dbReference>
<proteinExistence type="predicted"/>
<dbReference type="Proteomes" id="UP000292027">
    <property type="component" value="Unassembled WGS sequence"/>
</dbReference>
<gene>
    <name evidence="6" type="ORF">EV645_1942</name>
</gene>
<organism evidence="6 7">
    <name type="scientific">Kribbella rubisoli</name>
    <dbReference type="NCBI Taxonomy" id="3075929"/>
    <lineage>
        <taxon>Bacteria</taxon>
        <taxon>Bacillati</taxon>
        <taxon>Actinomycetota</taxon>
        <taxon>Actinomycetes</taxon>
        <taxon>Propionibacteriales</taxon>
        <taxon>Kribbellaceae</taxon>
        <taxon>Kribbella</taxon>
    </lineage>
</organism>
<dbReference type="EMBL" id="SHKR01000011">
    <property type="protein sequence ID" value="RZU19724.1"/>
    <property type="molecule type" value="Genomic_DNA"/>
</dbReference>
<sequence>MAHDWFLTAAERGNPGTDIDSDGAWSEGNLVRPLVHGATYFRCLYDELCRLQPGDRVYFTDWRGDPDEVLYDGGPSIGEVLCDLARSGVEVRALLWRSHSDHLSFNAQQNQHLGTELNEAGGEVLLDQRVRRLASHHQKLFVIRHRDDPAADVAFVGGIDLCHGRRDDEGHLGDPQTAPMDPRYGDQAPWHDLTLELRGPVVGDLLRTFVERWDDPHPLDRRTPYRMAIQRMARMPRHPGDLSEAFPDPPPAGKDAVQVLRTYAHKHPGFPFAPRGEHSIARAYLKAFGRAKSLIYLEDQYLWSAPVAEALREALERSPDLHIIAVVPRYPDQDGRVSGPPARHAQLEALRRLDSDRVAVYDLENENGVPIYVHAKVCIVDDTWMTCGSDNFNRRSWTNDSELTCAIDSPDLARSLRAQLWSEHLGVPDPDLDPITGFTHWQTTAATLDQWYADNRRGPRPAGRIRAHRPQPVGRFESLWAGWLADHVYDPDGRPRAARRRNTF</sequence>
<keyword evidence="7" id="KW-1185">Reference proteome</keyword>
<dbReference type="PROSITE" id="PS50035">
    <property type="entry name" value="PLD"/>
    <property type="match status" value="2"/>
</dbReference>